<feature type="region of interest" description="Disordered" evidence="1">
    <location>
        <begin position="1"/>
        <end position="51"/>
    </location>
</feature>
<dbReference type="AlphaFoldDB" id="A0A151QTY0"/>
<name>A0A151QTY0_CAJCA</name>
<gene>
    <name evidence="2" type="ORF">KK1_045398</name>
</gene>
<proteinExistence type="predicted"/>
<protein>
    <submittedName>
        <fullName evidence="2">Uncharacterized protein</fullName>
    </submittedName>
</protein>
<keyword evidence="3" id="KW-1185">Reference proteome</keyword>
<evidence type="ECO:0000313" key="2">
    <source>
        <dbReference type="EMBL" id="KYP33735.1"/>
    </source>
</evidence>
<sequence length="51" mass="5548">MELHEARARHAAEKLQTQTQTQHQPLGAVPMPGATHLSYPPGGNSPINKHI</sequence>
<reference evidence="2" key="1">
    <citation type="journal article" date="2012" name="Nat. Biotechnol.">
        <title>Draft genome sequence of pigeonpea (Cajanus cajan), an orphan legume crop of resource-poor farmers.</title>
        <authorList>
            <person name="Varshney R.K."/>
            <person name="Chen W."/>
            <person name="Li Y."/>
            <person name="Bharti A.K."/>
            <person name="Saxena R.K."/>
            <person name="Schlueter J.A."/>
            <person name="Donoghue M.T."/>
            <person name="Azam S."/>
            <person name="Fan G."/>
            <person name="Whaley A.M."/>
            <person name="Farmer A.D."/>
            <person name="Sheridan J."/>
            <person name="Iwata A."/>
            <person name="Tuteja R."/>
            <person name="Penmetsa R.V."/>
            <person name="Wu W."/>
            <person name="Upadhyaya H.D."/>
            <person name="Yang S.P."/>
            <person name="Shah T."/>
            <person name="Saxena K.B."/>
            <person name="Michael T."/>
            <person name="McCombie W.R."/>
            <person name="Yang B."/>
            <person name="Zhang G."/>
            <person name="Yang H."/>
            <person name="Wang J."/>
            <person name="Spillane C."/>
            <person name="Cook D.R."/>
            <person name="May G.D."/>
            <person name="Xu X."/>
            <person name="Jackson S.A."/>
        </authorList>
    </citation>
    <scope>NUCLEOTIDE SEQUENCE [LARGE SCALE GENOMIC DNA]</scope>
</reference>
<organism evidence="2 3">
    <name type="scientific">Cajanus cajan</name>
    <name type="common">Pigeon pea</name>
    <name type="synonym">Cajanus indicus</name>
    <dbReference type="NCBI Taxonomy" id="3821"/>
    <lineage>
        <taxon>Eukaryota</taxon>
        <taxon>Viridiplantae</taxon>
        <taxon>Streptophyta</taxon>
        <taxon>Embryophyta</taxon>
        <taxon>Tracheophyta</taxon>
        <taxon>Spermatophyta</taxon>
        <taxon>Magnoliopsida</taxon>
        <taxon>eudicotyledons</taxon>
        <taxon>Gunneridae</taxon>
        <taxon>Pentapetalae</taxon>
        <taxon>rosids</taxon>
        <taxon>fabids</taxon>
        <taxon>Fabales</taxon>
        <taxon>Fabaceae</taxon>
        <taxon>Papilionoideae</taxon>
        <taxon>50 kb inversion clade</taxon>
        <taxon>NPAAA clade</taxon>
        <taxon>indigoferoid/millettioid clade</taxon>
        <taxon>Phaseoleae</taxon>
        <taxon>Cajanus</taxon>
    </lineage>
</organism>
<dbReference type="Proteomes" id="UP000075243">
    <property type="component" value="Unassembled WGS sequence"/>
</dbReference>
<feature type="compositionally biased region" description="Basic and acidic residues" evidence="1">
    <location>
        <begin position="1"/>
        <end position="13"/>
    </location>
</feature>
<accession>A0A151QTY0</accession>
<dbReference type="Gramene" id="C.cajan_40707.t">
    <property type="protein sequence ID" value="C.cajan_40707.t.cds1"/>
    <property type="gene ID" value="C.cajan_40707"/>
</dbReference>
<evidence type="ECO:0000256" key="1">
    <source>
        <dbReference type="SAM" id="MobiDB-lite"/>
    </source>
</evidence>
<dbReference type="EMBL" id="KQ484795">
    <property type="protein sequence ID" value="KYP33735.1"/>
    <property type="molecule type" value="Genomic_DNA"/>
</dbReference>
<evidence type="ECO:0000313" key="3">
    <source>
        <dbReference type="Proteomes" id="UP000075243"/>
    </source>
</evidence>